<feature type="region of interest" description="Disordered" evidence="1">
    <location>
        <begin position="1"/>
        <end position="39"/>
    </location>
</feature>
<keyword evidence="2" id="KW-1133">Transmembrane helix</keyword>
<proteinExistence type="predicted"/>
<evidence type="ECO:0000313" key="6">
    <source>
        <dbReference type="Proteomes" id="UP000522688"/>
    </source>
</evidence>
<sequence length="203" mass="20224">MADDAPTRASLPPGEPHVPHELPATPEPHAQRSPAPRDDSPIGVGESVGIVFAAGLVGLLVGGIAAAIANHVISPGMDELAPFLVALAGAFLLNCVVAVVVVVLCVRNRPRGRRFATVFAGTLGLLVVLLAAMLLLGTVVPGALGTVSALGTGLVIWPVVTPLLLWSCSAAAAGVVRPRSIGYAAGAGLVVAVIILAGRGALG</sequence>
<organism evidence="4 6">
    <name type="scientific">Frigoribacterium faeni</name>
    <dbReference type="NCBI Taxonomy" id="145483"/>
    <lineage>
        <taxon>Bacteria</taxon>
        <taxon>Bacillati</taxon>
        <taxon>Actinomycetota</taxon>
        <taxon>Actinomycetes</taxon>
        <taxon>Micrococcales</taxon>
        <taxon>Microbacteriaceae</taxon>
        <taxon>Frigoribacterium</taxon>
    </lineage>
</organism>
<protein>
    <submittedName>
        <fullName evidence="4">Uncharacterized protein</fullName>
    </submittedName>
</protein>
<reference evidence="4 6" key="2">
    <citation type="submission" date="2020-07" db="EMBL/GenBank/DDBJ databases">
        <title>Sequencing the genomes of 1000 actinobacteria strains.</title>
        <authorList>
            <person name="Klenk H.-P."/>
        </authorList>
    </citation>
    <scope>NUCLEOTIDE SEQUENCE [LARGE SCALE GENOMIC DNA]</scope>
    <source>
        <strain evidence="4 6">DSM 10309</strain>
    </source>
</reference>
<evidence type="ECO:0000313" key="3">
    <source>
        <dbReference type="EMBL" id="GEK84502.1"/>
    </source>
</evidence>
<keyword evidence="2" id="KW-0812">Transmembrane</keyword>
<dbReference type="Proteomes" id="UP000321154">
    <property type="component" value="Unassembled WGS sequence"/>
</dbReference>
<reference evidence="3 5" key="1">
    <citation type="submission" date="2019-07" db="EMBL/GenBank/DDBJ databases">
        <title>Whole genome shotgun sequence of Frigoribacterium faeni NBRC 103066.</title>
        <authorList>
            <person name="Hosoyama A."/>
            <person name="Uohara A."/>
            <person name="Ohji S."/>
            <person name="Ichikawa N."/>
        </authorList>
    </citation>
    <scope>NUCLEOTIDE SEQUENCE [LARGE SCALE GENOMIC DNA]</scope>
    <source>
        <strain evidence="3 5">NBRC 103066</strain>
    </source>
</reference>
<comment type="caution">
    <text evidence="4">The sequence shown here is derived from an EMBL/GenBank/DDBJ whole genome shotgun (WGS) entry which is preliminary data.</text>
</comment>
<feature type="transmembrane region" description="Helical" evidence="2">
    <location>
        <begin position="155"/>
        <end position="176"/>
    </location>
</feature>
<dbReference type="RefSeq" id="WP_146856827.1">
    <property type="nucleotide sequence ID" value="NZ_BAAAHR010000003.1"/>
</dbReference>
<dbReference type="AlphaFoldDB" id="A0A7W3JK74"/>
<dbReference type="Proteomes" id="UP000522688">
    <property type="component" value="Unassembled WGS sequence"/>
</dbReference>
<keyword evidence="5" id="KW-1185">Reference proteome</keyword>
<dbReference type="EMBL" id="JACGWW010000004">
    <property type="protein sequence ID" value="MBA8814358.1"/>
    <property type="molecule type" value="Genomic_DNA"/>
</dbReference>
<feature type="transmembrane region" description="Helical" evidence="2">
    <location>
        <begin position="118"/>
        <end position="143"/>
    </location>
</feature>
<feature type="transmembrane region" description="Helical" evidence="2">
    <location>
        <begin position="47"/>
        <end position="68"/>
    </location>
</feature>
<evidence type="ECO:0000313" key="4">
    <source>
        <dbReference type="EMBL" id="MBA8814358.1"/>
    </source>
</evidence>
<name>A0A7W3JK74_9MICO</name>
<evidence type="ECO:0000256" key="2">
    <source>
        <dbReference type="SAM" id="Phobius"/>
    </source>
</evidence>
<keyword evidence="2" id="KW-0472">Membrane</keyword>
<feature type="transmembrane region" description="Helical" evidence="2">
    <location>
        <begin position="80"/>
        <end position="106"/>
    </location>
</feature>
<evidence type="ECO:0000256" key="1">
    <source>
        <dbReference type="SAM" id="MobiDB-lite"/>
    </source>
</evidence>
<accession>A0A7W3JK74</accession>
<gene>
    <name evidence="4" type="ORF">FB463_002629</name>
    <name evidence="3" type="ORF">FFA01_28110</name>
</gene>
<dbReference type="EMBL" id="BJUV01000041">
    <property type="protein sequence ID" value="GEK84502.1"/>
    <property type="molecule type" value="Genomic_DNA"/>
</dbReference>
<feature type="transmembrane region" description="Helical" evidence="2">
    <location>
        <begin position="183"/>
        <end position="202"/>
    </location>
</feature>
<evidence type="ECO:0000313" key="5">
    <source>
        <dbReference type="Proteomes" id="UP000321154"/>
    </source>
</evidence>